<gene>
    <name evidence="1" type="ORF">SAMN02745136_05730</name>
</gene>
<protein>
    <submittedName>
        <fullName evidence="1">Uncharacterized protein</fullName>
    </submittedName>
</protein>
<proteinExistence type="predicted"/>
<dbReference type="Proteomes" id="UP000184386">
    <property type="component" value="Unassembled WGS sequence"/>
</dbReference>
<accession>A0A1M7DLJ8</accession>
<name>A0A1M7DLJ8_9FIRM</name>
<sequence>MRIWKVWSFKKKAQARTDQGYVVEIVSETHFGGNTQYVTVKYVKNSIEKSNNAIDKFLNTKSCEDMRLLIRRNKESYNIEITMDIDMYK</sequence>
<dbReference type="AlphaFoldDB" id="A0A1M7DLJ8"/>
<organism evidence="1 2">
    <name type="scientific">Anaerocolumna jejuensis DSM 15929</name>
    <dbReference type="NCBI Taxonomy" id="1121322"/>
    <lineage>
        <taxon>Bacteria</taxon>
        <taxon>Bacillati</taxon>
        <taxon>Bacillota</taxon>
        <taxon>Clostridia</taxon>
        <taxon>Lachnospirales</taxon>
        <taxon>Lachnospiraceae</taxon>
        <taxon>Anaerocolumna</taxon>
    </lineage>
</organism>
<dbReference type="STRING" id="1121322.SAMN02745136_05730"/>
<evidence type="ECO:0000313" key="1">
    <source>
        <dbReference type="EMBL" id="SHL80391.1"/>
    </source>
</evidence>
<dbReference type="EMBL" id="FRAC01000057">
    <property type="protein sequence ID" value="SHL80391.1"/>
    <property type="molecule type" value="Genomic_DNA"/>
</dbReference>
<reference evidence="1 2" key="1">
    <citation type="submission" date="2016-11" db="EMBL/GenBank/DDBJ databases">
        <authorList>
            <person name="Jaros S."/>
            <person name="Januszkiewicz K."/>
            <person name="Wedrychowicz H."/>
        </authorList>
    </citation>
    <scope>NUCLEOTIDE SEQUENCE [LARGE SCALE GENOMIC DNA]</scope>
    <source>
        <strain evidence="1 2">DSM 15929</strain>
    </source>
</reference>
<keyword evidence="2" id="KW-1185">Reference proteome</keyword>
<evidence type="ECO:0000313" key="2">
    <source>
        <dbReference type="Proteomes" id="UP000184386"/>
    </source>
</evidence>